<comment type="subcellular location">
    <subcellularLocation>
        <location evidence="5 7">Cytoplasm</location>
    </subcellularLocation>
</comment>
<dbReference type="CDD" id="cd14275">
    <property type="entry name" value="UBA_EF-Ts"/>
    <property type="match status" value="1"/>
</dbReference>
<dbReference type="GO" id="GO:0005737">
    <property type="term" value="C:cytoplasm"/>
    <property type="evidence" value="ECO:0007669"/>
    <property type="project" value="UniProtKB-SubCell"/>
</dbReference>
<dbReference type="InterPro" id="IPR009060">
    <property type="entry name" value="UBA-like_sf"/>
</dbReference>
<dbReference type="Proteomes" id="UP000177124">
    <property type="component" value="Unassembled WGS sequence"/>
</dbReference>
<dbReference type="FunFam" id="3.30.479.20:FF:000003">
    <property type="entry name" value="Elongation factor Ts, mitochondrial"/>
    <property type="match status" value="1"/>
</dbReference>
<comment type="similarity">
    <text evidence="1 5 6">Belongs to the EF-Ts family.</text>
</comment>
<feature type="domain" description="Translation elongation factor EFTs/EF1B dimerisation" evidence="8">
    <location>
        <begin position="72"/>
        <end position="150"/>
    </location>
</feature>
<dbReference type="HAMAP" id="MF_00050">
    <property type="entry name" value="EF_Ts"/>
    <property type="match status" value="1"/>
</dbReference>
<evidence type="ECO:0000256" key="3">
    <source>
        <dbReference type="ARBA" id="ARBA00022768"/>
    </source>
</evidence>
<dbReference type="Pfam" id="PF00889">
    <property type="entry name" value="EF_TS"/>
    <property type="match status" value="1"/>
</dbReference>
<protein>
    <recommendedName>
        <fullName evidence="2 5">Elongation factor Ts</fullName>
        <shortName evidence="5">EF-Ts</shortName>
    </recommendedName>
</protein>
<dbReference type="InterPro" id="IPR001816">
    <property type="entry name" value="Transl_elong_EFTs/EF1B"/>
</dbReference>
<gene>
    <name evidence="5" type="primary">tsf</name>
    <name evidence="9" type="ORF">A3D07_00605</name>
</gene>
<keyword evidence="5" id="KW-0963">Cytoplasm</keyword>
<dbReference type="Gene3D" id="3.30.479.20">
    <property type="entry name" value="Elongation factor Ts, dimerisation domain"/>
    <property type="match status" value="1"/>
</dbReference>
<dbReference type="PANTHER" id="PTHR11741">
    <property type="entry name" value="ELONGATION FACTOR TS"/>
    <property type="match status" value="1"/>
</dbReference>
<dbReference type="InterPro" id="IPR018101">
    <property type="entry name" value="Transl_elong_Ts_CS"/>
</dbReference>
<evidence type="ECO:0000259" key="8">
    <source>
        <dbReference type="Pfam" id="PF00889"/>
    </source>
</evidence>
<dbReference type="SUPFAM" id="SSF46934">
    <property type="entry name" value="UBA-like"/>
    <property type="match status" value="1"/>
</dbReference>
<sequence length="153" mass="16784">MKISIEDVKKLRIKTGAGIAGCRKALEEANGDFKKAEGLLKSRGAEIASKKKDRATGQGLVETYIHGGGKVGTMVEVNCETDFVAKTDEFKNLAHEVAMQIAAMDPADVEELSKQEYIRDSSKTIDDLIKEIIAKVGENIVIRRFIRFELGGQ</sequence>
<evidence type="ECO:0000256" key="7">
    <source>
        <dbReference type="RuleBase" id="RU000643"/>
    </source>
</evidence>
<accession>A0A1F5GG18</accession>
<keyword evidence="4 5" id="KW-0648">Protein biosynthesis</keyword>
<evidence type="ECO:0000313" key="10">
    <source>
        <dbReference type="Proteomes" id="UP000177124"/>
    </source>
</evidence>
<name>A0A1F5GG18_9BACT</name>
<dbReference type="InterPro" id="IPR036402">
    <property type="entry name" value="EF-Ts_dimer_sf"/>
</dbReference>
<dbReference type="FunFam" id="1.10.8.10:FF:000001">
    <property type="entry name" value="Elongation factor Ts"/>
    <property type="match status" value="1"/>
</dbReference>
<evidence type="ECO:0000256" key="6">
    <source>
        <dbReference type="RuleBase" id="RU000642"/>
    </source>
</evidence>
<dbReference type="Gene3D" id="1.10.8.10">
    <property type="entry name" value="DNA helicase RuvA subunit, C-terminal domain"/>
    <property type="match status" value="1"/>
</dbReference>
<dbReference type="STRING" id="1797716.A3D07_00605"/>
<evidence type="ECO:0000256" key="4">
    <source>
        <dbReference type="ARBA" id="ARBA00022917"/>
    </source>
</evidence>
<dbReference type="InterPro" id="IPR014039">
    <property type="entry name" value="Transl_elong_EFTs/EF1B_dimer"/>
</dbReference>
<proteinExistence type="inferred from homology"/>
<evidence type="ECO:0000313" key="9">
    <source>
        <dbReference type="EMBL" id="OGD90793.1"/>
    </source>
</evidence>
<dbReference type="GO" id="GO:0003746">
    <property type="term" value="F:translation elongation factor activity"/>
    <property type="evidence" value="ECO:0007669"/>
    <property type="project" value="UniProtKB-UniRule"/>
</dbReference>
<keyword evidence="3 5" id="KW-0251">Elongation factor</keyword>
<evidence type="ECO:0000256" key="5">
    <source>
        <dbReference type="HAMAP-Rule" id="MF_00050"/>
    </source>
</evidence>
<evidence type="ECO:0000256" key="1">
    <source>
        <dbReference type="ARBA" id="ARBA00005532"/>
    </source>
</evidence>
<comment type="function">
    <text evidence="5 6">Associates with the EF-Tu.GDP complex and induces the exchange of GDP to GTP. It remains bound to the aminoacyl-tRNA.EF-Tu.GTP complex up to the GTP hydrolysis stage on the ribosome.</text>
</comment>
<comment type="caution">
    <text evidence="9">The sequence shown here is derived from an EMBL/GenBank/DDBJ whole genome shotgun (WGS) entry which is preliminary data.</text>
</comment>
<dbReference type="PROSITE" id="PS01127">
    <property type="entry name" value="EF_TS_2"/>
    <property type="match status" value="1"/>
</dbReference>
<dbReference type="SUPFAM" id="SSF54713">
    <property type="entry name" value="Elongation factor Ts (EF-Ts), dimerisation domain"/>
    <property type="match status" value="1"/>
</dbReference>
<dbReference type="EMBL" id="MFBF01000033">
    <property type="protein sequence ID" value="OGD90793.1"/>
    <property type="molecule type" value="Genomic_DNA"/>
</dbReference>
<dbReference type="AlphaFoldDB" id="A0A1F5GG18"/>
<evidence type="ECO:0000256" key="2">
    <source>
        <dbReference type="ARBA" id="ARBA00016956"/>
    </source>
</evidence>
<reference evidence="9 10" key="1">
    <citation type="journal article" date="2016" name="Nat. Commun.">
        <title>Thousands of microbial genomes shed light on interconnected biogeochemical processes in an aquifer system.</title>
        <authorList>
            <person name="Anantharaman K."/>
            <person name="Brown C.T."/>
            <person name="Hug L.A."/>
            <person name="Sharon I."/>
            <person name="Castelle C.J."/>
            <person name="Probst A.J."/>
            <person name="Thomas B.C."/>
            <person name="Singh A."/>
            <person name="Wilkins M.J."/>
            <person name="Karaoz U."/>
            <person name="Brodie E.L."/>
            <person name="Williams K.H."/>
            <person name="Hubbard S.S."/>
            <person name="Banfield J.F."/>
        </authorList>
    </citation>
    <scope>NUCLEOTIDE SEQUENCE [LARGE SCALE GENOMIC DNA]</scope>
</reference>
<feature type="region of interest" description="Involved in Mg(2+) ion dislocation from EF-Tu" evidence="5">
    <location>
        <begin position="81"/>
        <end position="84"/>
    </location>
</feature>
<dbReference type="PANTHER" id="PTHR11741:SF0">
    <property type="entry name" value="ELONGATION FACTOR TS, MITOCHONDRIAL"/>
    <property type="match status" value="1"/>
</dbReference>
<organism evidence="9 10">
    <name type="scientific">Candidatus Curtissbacteria bacterium RIFCSPHIGHO2_02_FULL_42_15</name>
    <dbReference type="NCBI Taxonomy" id="1797716"/>
    <lineage>
        <taxon>Bacteria</taxon>
        <taxon>Candidatus Curtissiibacteriota</taxon>
    </lineage>
</organism>
<dbReference type="NCBIfam" id="TIGR00116">
    <property type="entry name" value="tsf"/>
    <property type="match status" value="1"/>
</dbReference>